<dbReference type="RefSeq" id="XP_028543850.1">
    <property type="nucleotide sequence ID" value="XM_028688049.1"/>
</dbReference>
<evidence type="ECO:0000256" key="1">
    <source>
        <dbReference type="SAM" id="MobiDB-lite"/>
    </source>
</evidence>
<dbReference type="Proteomes" id="UP000195521">
    <property type="component" value="Unassembled WGS sequence"/>
</dbReference>
<gene>
    <name evidence="2" type="ORF">PGO_100140</name>
</gene>
<feature type="compositionally biased region" description="Basic residues" evidence="1">
    <location>
        <begin position="1"/>
        <end position="13"/>
    </location>
</feature>
<evidence type="ECO:0000313" key="2">
    <source>
        <dbReference type="EMBL" id="GAW81261.1"/>
    </source>
</evidence>
<accession>A0A1Y1JFF7</accession>
<proteinExistence type="predicted"/>
<name>A0A1Y1JFF7_PLAGO</name>
<keyword evidence="3" id="KW-1185">Reference proteome</keyword>
<dbReference type="AlphaFoldDB" id="A0A1Y1JFF7"/>
<dbReference type="GeneID" id="39747980"/>
<dbReference type="OrthoDB" id="378653at2759"/>
<protein>
    <submittedName>
        <fullName evidence="2">Uncharacterized protein</fullName>
    </submittedName>
</protein>
<evidence type="ECO:0000313" key="3">
    <source>
        <dbReference type="Proteomes" id="UP000195521"/>
    </source>
</evidence>
<reference evidence="3" key="1">
    <citation type="submission" date="2017-04" db="EMBL/GenBank/DDBJ databases">
        <title>Plasmodium gonderi genome.</title>
        <authorList>
            <person name="Arisue N."/>
            <person name="Honma H."/>
            <person name="Kawai S."/>
            <person name="Tougan T."/>
            <person name="Tanabe K."/>
            <person name="Horii T."/>
        </authorList>
    </citation>
    <scope>NUCLEOTIDE SEQUENCE [LARGE SCALE GENOMIC DNA]</scope>
    <source>
        <strain evidence="3">ATCC 30045</strain>
    </source>
</reference>
<dbReference type="EMBL" id="BDQF01000011">
    <property type="protein sequence ID" value="GAW81261.1"/>
    <property type="molecule type" value="Genomic_DNA"/>
</dbReference>
<feature type="region of interest" description="Disordered" evidence="1">
    <location>
        <begin position="1"/>
        <end position="104"/>
    </location>
</feature>
<feature type="compositionally biased region" description="Basic and acidic residues" evidence="1">
    <location>
        <begin position="70"/>
        <end position="104"/>
    </location>
</feature>
<sequence length="104" mass="12187">MKKDKSRTKKKLPKGQNRYIPTQEEVERRNAEITRKQQMEKAANASETESDRESLYMTDSQDNGSENENSSEKKKMEKKGNEKENEKETQKVIEETESKEKTSK</sequence>
<dbReference type="OMA" id="RYIPTQE"/>
<comment type="caution">
    <text evidence="2">The sequence shown here is derived from an EMBL/GenBank/DDBJ whole genome shotgun (WGS) entry which is preliminary data.</text>
</comment>
<organism evidence="2 3">
    <name type="scientific">Plasmodium gonderi</name>
    <dbReference type="NCBI Taxonomy" id="77519"/>
    <lineage>
        <taxon>Eukaryota</taxon>
        <taxon>Sar</taxon>
        <taxon>Alveolata</taxon>
        <taxon>Apicomplexa</taxon>
        <taxon>Aconoidasida</taxon>
        <taxon>Haemosporida</taxon>
        <taxon>Plasmodiidae</taxon>
        <taxon>Plasmodium</taxon>
        <taxon>Plasmodium (Plasmodium)</taxon>
    </lineage>
</organism>
<feature type="compositionally biased region" description="Basic and acidic residues" evidence="1">
    <location>
        <begin position="25"/>
        <end position="39"/>
    </location>
</feature>